<proteinExistence type="predicted"/>
<protein>
    <submittedName>
        <fullName evidence="1">Uncharacterized protein</fullName>
    </submittedName>
</protein>
<name>A0A4Y2U1N2_ARAVE</name>
<gene>
    <name evidence="1" type="ORF">AVEN_31885_1</name>
</gene>
<evidence type="ECO:0000313" key="2">
    <source>
        <dbReference type="Proteomes" id="UP000499080"/>
    </source>
</evidence>
<dbReference type="AlphaFoldDB" id="A0A4Y2U1N2"/>
<comment type="caution">
    <text evidence="1">The sequence shown here is derived from an EMBL/GenBank/DDBJ whole genome shotgun (WGS) entry which is preliminary data.</text>
</comment>
<evidence type="ECO:0000313" key="1">
    <source>
        <dbReference type="EMBL" id="GBO05560.1"/>
    </source>
</evidence>
<keyword evidence="2" id="KW-1185">Reference proteome</keyword>
<sequence>MYSATGDGVTVVARLATYARDTYTHDVRLFHMREVTQLLAATIHARFSPTRAFGQPERQPLTGHGLSREELLISGRLKVMCLQANPCQCLQGIVPRGNGVKLLEIVVPNRSSRYGESQGPQRQVREAGILWSRRQACGQGR</sequence>
<dbReference type="EMBL" id="BGPR01032154">
    <property type="protein sequence ID" value="GBO05560.1"/>
    <property type="molecule type" value="Genomic_DNA"/>
</dbReference>
<organism evidence="1 2">
    <name type="scientific">Araneus ventricosus</name>
    <name type="common">Orbweaver spider</name>
    <name type="synonym">Epeira ventricosa</name>
    <dbReference type="NCBI Taxonomy" id="182803"/>
    <lineage>
        <taxon>Eukaryota</taxon>
        <taxon>Metazoa</taxon>
        <taxon>Ecdysozoa</taxon>
        <taxon>Arthropoda</taxon>
        <taxon>Chelicerata</taxon>
        <taxon>Arachnida</taxon>
        <taxon>Araneae</taxon>
        <taxon>Araneomorphae</taxon>
        <taxon>Entelegynae</taxon>
        <taxon>Araneoidea</taxon>
        <taxon>Araneidae</taxon>
        <taxon>Araneus</taxon>
    </lineage>
</organism>
<reference evidence="1 2" key="1">
    <citation type="journal article" date="2019" name="Sci. Rep.">
        <title>Orb-weaving spider Araneus ventricosus genome elucidates the spidroin gene catalogue.</title>
        <authorList>
            <person name="Kono N."/>
            <person name="Nakamura H."/>
            <person name="Ohtoshi R."/>
            <person name="Moran D.A.P."/>
            <person name="Shinohara A."/>
            <person name="Yoshida Y."/>
            <person name="Fujiwara M."/>
            <person name="Mori M."/>
            <person name="Tomita M."/>
            <person name="Arakawa K."/>
        </authorList>
    </citation>
    <scope>NUCLEOTIDE SEQUENCE [LARGE SCALE GENOMIC DNA]</scope>
</reference>
<accession>A0A4Y2U1N2</accession>
<dbReference type="Proteomes" id="UP000499080">
    <property type="component" value="Unassembled WGS sequence"/>
</dbReference>